<evidence type="ECO:0000313" key="1">
    <source>
        <dbReference type="EMBL" id="GBG05818.1"/>
    </source>
</evidence>
<accession>A0A2R5ELH4</accession>
<dbReference type="EMBL" id="BDQX01000027">
    <property type="protein sequence ID" value="GBG05818.1"/>
    <property type="molecule type" value="Genomic_DNA"/>
</dbReference>
<sequence length="103" mass="11896">MGIVPVHDYRNAYRPVFTETMGSLRRIGGRTIGKYRRKQKKWNKDRCEYDHLYDHFTAWGNKHAIAVCVDDSSILKNKWGVFECIQVAARCSAMGKLYEAAVP</sequence>
<keyword evidence="2" id="KW-1185">Reference proteome</keyword>
<dbReference type="AlphaFoldDB" id="A0A2R5ELH4"/>
<dbReference type="Proteomes" id="UP000245202">
    <property type="component" value="Unassembled WGS sequence"/>
</dbReference>
<comment type="caution">
    <text evidence="1">The sequence shown here is derived from an EMBL/GenBank/DDBJ whole genome shotgun (WGS) entry which is preliminary data.</text>
</comment>
<protein>
    <submittedName>
        <fullName evidence="1">Uncharacterized protein</fullName>
    </submittedName>
</protein>
<organism evidence="1 2">
    <name type="scientific">Paenibacillus agaridevorans</name>
    <dbReference type="NCBI Taxonomy" id="171404"/>
    <lineage>
        <taxon>Bacteria</taxon>
        <taxon>Bacillati</taxon>
        <taxon>Bacillota</taxon>
        <taxon>Bacilli</taxon>
        <taxon>Bacillales</taxon>
        <taxon>Paenibacillaceae</taxon>
        <taxon>Paenibacillus</taxon>
    </lineage>
</organism>
<evidence type="ECO:0000313" key="2">
    <source>
        <dbReference type="Proteomes" id="UP000245202"/>
    </source>
</evidence>
<gene>
    <name evidence="1" type="ORF">PAT3040_00303</name>
</gene>
<name>A0A2R5ELH4_9BACL</name>
<proteinExistence type="predicted"/>
<reference evidence="1 2" key="1">
    <citation type="submission" date="2017-08" db="EMBL/GenBank/DDBJ databases">
        <title>Substantial Increase in Enzyme Production by Combined Drug-Resistance Mutations in Paenibacillus agaridevorans.</title>
        <authorList>
            <person name="Tanaka Y."/>
            <person name="Funane K."/>
            <person name="Hosaka T."/>
            <person name="Shiwa Y."/>
            <person name="Fujita N."/>
            <person name="Miyazaki T."/>
            <person name="Yoshikawa H."/>
            <person name="Murakami K."/>
            <person name="Kasahara K."/>
            <person name="Inaoka T."/>
            <person name="Hiraga Y."/>
            <person name="Ochi K."/>
        </authorList>
    </citation>
    <scope>NUCLEOTIDE SEQUENCE [LARGE SCALE GENOMIC DNA]</scope>
    <source>
        <strain evidence="1 2">T-3040</strain>
    </source>
</reference>